<dbReference type="OrthoDB" id="2423315at2759"/>
<sequence>MGDGEKAIACELDFCKLYGDYSRKHEGLQFHPRATFNNRYCCNKTSGKYEILPLYDDIQYKKVLRMEKQQFNSSKDDIMSICSRFGVSEGSVILYVNCVIKAIKNKKSEFVQWPKDNNQSVIHTGFQNIGGFQNVIGAIDRTHFILTEAST</sequence>
<gene>
    <name evidence="1" type="ORF">FWILDA_LOCUS12797</name>
</gene>
<comment type="caution">
    <text evidence="1">The sequence shown here is derived from an EMBL/GenBank/DDBJ whole genome shotgun (WGS) entry which is preliminary data.</text>
</comment>
<dbReference type="AlphaFoldDB" id="A0A9W4T030"/>
<name>A0A9W4T030_9GLOM</name>
<evidence type="ECO:0000313" key="2">
    <source>
        <dbReference type="Proteomes" id="UP001153678"/>
    </source>
</evidence>
<accession>A0A9W4T030</accession>
<organism evidence="1 2">
    <name type="scientific">Funneliformis geosporum</name>
    <dbReference type="NCBI Taxonomy" id="1117311"/>
    <lineage>
        <taxon>Eukaryota</taxon>
        <taxon>Fungi</taxon>
        <taxon>Fungi incertae sedis</taxon>
        <taxon>Mucoromycota</taxon>
        <taxon>Glomeromycotina</taxon>
        <taxon>Glomeromycetes</taxon>
        <taxon>Glomerales</taxon>
        <taxon>Glomeraceae</taxon>
        <taxon>Funneliformis</taxon>
    </lineage>
</organism>
<protein>
    <submittedName>
        <fullName evidence="1">9368_t:CDS:1</fullName>
    </submittedName>
</protein>
<proteinExistence type="predicted"/>
<evidence type="ECO:0000313" key="1">
    <source>
        <dbReference type="EMBL" id="CAI2186881.1"/>
    </source>
</evidence>
<keyword evidence="2" id="KW-1185">Reference proteome</keyword>
<reference evidence="1" key="1">
    <citation type="submission" date="2022-08" db="EMBL/GenBank/DDBJ databases">
        <authorList>
            <person name="Kallberg Y."/>
            <person name="Tangrot J."/>
            <person name="Rosling A."/>
        </authorList>
    </citation>
    <scope>NUCLEOTIDE SEQUENCE</scope>
    <source>
        <strain evidence="1">Wild A</strain>
    </source>
</reference>
<dbReference type="Proteomes" id="UP001153678">
    <property type="component" value="Unassembled WGS sequence"/>
</dbReference>
<dbReference type="EMBL" id="CAMKVN010004351">
    <property type="protein sequence ID" value="CAI2186881.1"/>
    <property type="molecule type" value="Genomic_DNA"/>
</dbReference>